<dbReference type="GO" id="GO:0016758">
    <property type="term" value="F:hexosyltransferase activity"/>
    <property type="evidence" value="ECO:0007669"/>
    <property type="project" value="UniProtKB-ARBA"/>
</dbReference>
<sequence length="841" mass="97635">MKKKIKKIIVSIIEFGAYKVISSKHRRQIVDKLPSVIKKRIKGLVKNGKQQKKFNKVERLKYKLRNLGFEEKALFELEQLMETTNNNLMKKLIAWELAVWHSNKQTEEGARQSIKLLPIVSNGEKDPAKLRQITIIEAENLMYLGHKERAKSILDKMLRVEHHPDLYLARANTEDSVTERLKWVNKVYNYFSLSEVYFTQTNDKRDPYDQLSSENAPLRKFNGSKVTVIIPVYNAEEVIKTSLLSILNQTWSNLEVMVVDDCSNDETENIIRKIQKKDNRVHLLKTPSNSGAYVARNIALSQATGDFVTINDADDWSHSKKIETQVMHLLKNEKYIGNTSQQARATENLSFFRRGKPGLYLFSNMSSFMFRRKEVMDAIGYWDSVRFGGDSEFIKRIKYVFGEESIIELETGPLSFQRQSETSLTGNSSFGFPGFFMGARKEYLEAQVYYHKNNKNLYYEFPMKNRPFPAPEPMLPQRIKDKSNRRHFDVIIVSDFRLDGGSTLSSVEEIKAQQKAGYKTGIIQMARYDYPPKKKINPKVRDLIDGETVQLLVYGEKVSCDVLILRYPPMLQEKQIYIPDVVAKDVRLIINQPPQSAYGTNFEIRYDLDEIYKNMIHYFGTSGTWHTIGPLIREALITHHPSEIANKPLSQDDWYNIIDIEEWNNFRKTKENKPDLIKIGRHSRDSYVKWPETKEEMLSVYPENSNCQILVLGGASIPKRVIGYLPENWKVYEFGEISSQQFLKELDLFIYFTHSDWVESFGRVIIEAMAAGVPVVLPNNYKPLFKDAANYAEPDEVESLIMRFRNDPSLMKSSSEKALRFVEENFSYSMHQKRIEKIISN</sequence>
<organism evidence="4 5">
    <name type="scientific">Gracilibacillus thailandensis</name>
    <dbReference type="NCBI Taxonomy" id="563735"/>
    <lineage>
        <taxon>Bacteria</taxon>
        <taxon>Bacillati</taxon>
        <taxon>Bacillota</taxon>
        <taxon>Bacilli</taxon>
        <taxon>Bacillales</taxon>
        <taxon>Bacillaceae</taxon>
        <taxon>Gracilibacillus</taxon>
    </lineage>
</organism>
<evidence type="ECO:0000256" key="1">
    <source>
        <dbReference type="ARBA" id="ARBA00006739"/>
    </source>
</evidence>
<dbReference type="Gene3D" id="3.40.50.2000">
    <property type="entry name" value="Glycogen Phosphorylase B"/>
    <property type="match status" value="1"/>
</dbReference>
<protein>
    <submittedName>
        <fullName evidence="4">Glycosyltransferase</fullName>
    </submittedName>
</protein>
<reference evidence="4 5" key="1">
    <citation type="submission" date="2019-10" db="EMBL/GenBank/DDBJ databases">
        <title>Gracilibacillus salitolerans sp. nov., a moderate halophile isolated from a saline soil in northwest China.</title>
        <authorList>
            <person name="Gan L."/>
        </authorList>
    </citation>
    <scope>NUCLEOTIDE SEQUENCE [LARGE SCALE GENOMIC DNA]</scope>
    <source>
        <strain evidence="4 5">TP2-8</strain>
    </source>
</reference>
<comment type="caution">
    <text evidence="4">The sequence shown here is derived from an EMBL/GenBank/DDBJ whole genome shotgun (WGS) entry which is preliminary data.</text>
</comment>
<dbReference type="InterPro" id="IPR001296">
    <property type="entry name" value="Glyco_trans_1"/>
</dbReference>
<dbReference type="Gene3D" id="3.90.550.10">
    <property type="entry name" value="Spore Coat Polysaccharide Biosynthesis Protein SpsA, Chain A"/>
    <property type="match status" value="1"/>
</dbReference>
<accession>A0A6N7R3Y1</accession>
<comment type="similarity">
    <text evidence="1">Belongs to the glycosyltransferase 2 family.</text>
</comment>
<dbReference type="InterPro" id="IPR029044">
    <property type="entry name" value="Nucleotide-diphossugar_trans"/>
</dbReference>
<dbReference type="Proteomes" id="UP000435187">
    <property type="component" value="Unassembled WGS sequence"/>
</dbReference>
<dbReference type="PANTHER" id="PTHR22916">
    <property type="entry name" value="GLYCOSYLTRANSFERASE"/>
    <property type="match status" value="1"/>
</dbReference>
<name>A0A6N7R3Y1_9BACI</name>
<keyword evidence="4" id="KW-0808">Transferase</keyword>
<dbReference type="RefSeq" id="WP_153836450.1">
    <property type="nucleotide sequence ID" value="NZ_JBHUMW010000084.1"/>
</dbReference>
<dbReference type="PANTHER" id="PTHR22916:SF3">
    <property type="entry name" value="UDP-GLCNAC:BETAGAL BETA-1,3-N-ACETYLGLUCOSAMINYLTRANSFERASE-LIKE PROTEIN 1"/>
    <property type="match status" value="1"/>
</dbReference>
<dbReference type="SUPFAM" id="SSF53448">
    <property type="entry name" value="Nucleotide-diphospho-sugar transferases"/>
    <property type="match status" value="1"/>
</dbReference>
<dbReference type="SUPFAM" id="SSF53756">
    <property type="entry name" value="UDP-Glycosyltransferase/glycogen phosphorylase"/>
    <property type="match status" value="1"/>
</dbReference>
<evidence type="ECO:0000313" key="4">
    <source>
        <dbReference type="EMBL" id="MRI67922.1"/>
    </source>
</evidence>
<evidence type="ECO:0000259" key="3">
    <source>
        <dbReference type="Pfam" id="PF00535"/>
    </source>
</evidence>
<dbReference type="EMBL" id="WJEE01000044">
    <property type="protein sequence ID" value="MRI67922.1"/>
    <property type="molecule type" value="Genomic_DNA"/>
</dbReference>
<feature type="domain" description="Glycosyltransferase 2-like" evidence="3">
    <location>
        <begin position="227"/>
        <end position="339"/>
    </location>
</feature>
<dbReference type="Pfam" id="PF00535">
    <property type="entry name" value="Glycos_transf_2"/>
    <property type="match status" value="1"/>
</dbReference>
<gene>
    <name evidence="4" type="ORF">GH885_16500</name>
</gene>
<keyword evidence="5" id="KW-1185">Reference proteome</keyword>
<proteinExistence type="inferred from homology"/>
<evidence type="ECO:0000313" key="5">
    <source>
        <dbReference type="Proteomes" id="UP000435187"/>
    </source>
</evidence>
<dbReference type="CDD" id="cd00761">
    <property type="entry name" value="Glyco_tranf_GTA_type"/>
    <property type="match status" value="1"/>
</dbReference>
<feature type="domain" description="Glycosyl transferase family 1" evidence="2">
    <location>
        <begin position="739"/>
        <end position="780"/>
    </location>
</feature>
<dbReference type="Pfam" id="PF00534">
    <property type="entry name" value="Glycos_transf_1"/>
    <property type="match status" value="1"/>
</dbReference>
<dbReference type="InterPro" id="IPR001173">
    <property type="entry name" value="Glyco_trans_2-like"/>
</dbReference>
<dbReference type="AlphaFoldDB" id="A0A6N7R3Y1"/>
<evidence type="ECO:0000259" key="2">
    <source>
        <dbReference type="Pfam" id="PF00534"/>
    </source>
</evidence>